<gene>
    <name evidence="1" type="ORF">NYO99_02625</name>
</gene>
<proteinExistence type="predicted"/>
<accession>A0ACC6C640</accession>
<name>A0ACC6C640_9BURK</name>
<dbReference type="EMBL" id="JAPPUY010000001">
    <property type="protein sequence ID" value="MCY4743860.1"/>
    <property type="molecule type" value="Genomic_DNA"/>
</dbReference>
<evidence type="ECO:0000313" key="1">
    <source>
        <dbReference type="EMBL" id="MCY4743860.1"/>
    </source>
</evidence>
<protein>
    <submittedName>
        <fullName evidence="1">GNAT family N-acetyltransferase</fullName>
    </submittedName>
</protein>
<keyword evidence="2" id="KW-1185">Reference proteome</keyword>
<evidence type="ECO:0000313" key="2">
    <source>
        <dbReference type="Proteomes" id="UP001076464"/>
    </source>
</evidence>
<comment type="caution">
    <text evidence="1">The sequence shown here is derived from an EMBL/GenBank/DDBJ whole genome shotgun (WGS) entry which is preliminary data.</text>
</comment>
<organism evidence="1 2">
    <name type="scientific">Roseateles hydrophilus</name>
    <dbReference type="NCBI Taxonomy" id="2975054"/>
    <lineage>
        <taxon>Bacteria</taxon>
        <taxon>Pseudomonadati</taxon>
        <taxon>Pseudomonadota</taxon>
        <taxon>Betaproteobacteria</taxon>
        <taxon>Burkholderiales</taxon>
        <taxon>Sphaerotilaceae</taxon>
        <taxon>Roseateles</taxon>
    </lineage>
</organism>
<dbReference type="Proteomes" id="UP001076464">
    <property type="component" value="Unassembled WGS sequence"/>
</dbReference>
<sequence>MADIHIRPLSEPDLLGYKALRDAMLTCHPEAFTSDADTERLRDIASYRSRLAGNGPTLFTLVALDAGRVVGALTCEREPRRKVQHIAHLVGMMVADTHRGRGIGRALLQAALERLRTVPALAQVTLSVTAGNRAATGLYESAGFSRYGSLPDAIRLPDGRRLDKDLMLLRLQD</sequence>
<reference evidence="1" key="1">
    <citation type="submission" date="2022-08" db="EMBL/GenBank/DDBJ databases">
        <title>Genome sequencing of Pelomonas sp. UHG3.</title>
        <authorList>
            <person name="So Y."/>
        </authorList>
    </citation>
    <scope>NUCLEOTIDE SEQUENCE</scope>
    <source>
        <strain evidence="1">UHG3</strain>
    </source>
</reference>